<evidence type="ECO:0000313" key="9">
    <source>
        <dbReference type="Proteomes" id="UP000236740"/>
    </source>
</evidence>
<dbReference type="Proteomes" id="UP000296733">
    <property type="component" value="Chromosome"/>
</dbReference>
<dbReference type="PANTHER" id="PTHR30106:SF1">
    <property type="entry name" value="UPF0324 MEMBRANE PROTEIN FN0533"/>
    <property type="match status" value="1"/>
</dbReference>
<dbReference type="AlphaFoldDB" id="A0A1H6C4M7"/>
<feature type="transmembrane region" description="Helical" evidence="6">
    <location>
        <begin position="12"/>
        <end position="30"/>
    </location>
</feature>
<feature type="transmembrane region" description="Helical" evidence="6">
    <location>
        <begin position="254"/>
        <end position="276"/>
    </location>
</feature>
<name>A0A1H6C4M7_9EURY</name>
<feature type="transmembrane region" description="Helical" evidence="6">
    <location>
        <begin position="121"/>
        <end position="142"/>
    </location>
</feature>
<dbReference type="Pfam" id="PF03601">
    <property type="entry name" value="Cons_hypoth698"/>
    <property type="match status" value="1"/>
</dbReference>
<dbReference type="OrthoDB" id="26684at2157"/>
<dbReference type="KEGG" id="hlm:DV707_13550"/>
<accession>A0A1H6C4M7</accession>
<evidence type="ECO:0000256" key="5">
    <source>
        <dbReference type="ARBA" id="ARBA00023136"/>
    </source>
</evidence>
<evidence type="ECO:0000313" key="8">
    <source>
        <dbReference type="EMBL" id="SEG67667.1"/>
    </source>
</evidence>
<feature type="transmembrane region" description="Helical" evidence="6">
    <location>
        <begin position="90"/>
        <end position="109"/>
    </location>
</feature>
<sequence>MTPRDVSRPLPGLLLLVVGGVLAHLLSTTVLGVNRLLLAVGLGVLLANAVGVPEWAAPGVGTHNRWLELGIVLMGARVAVDQLLSTGPLLLLLVVGFLGFSLVFVELVAREVFEVPERLGSLLAAGYSICGVSAIVAVSSGVRAKADQIAYAVATILLFDAVTLAVYPAIGRLLDLSDVVFGVWSGISMVSTGPVVAAGFAYSEQAGQWATITKLGRNVFIGVVAVLYAVYYARRDSEGSSAASWRSLWEQFPTFVLGFAAVAAVASTGVLPAGVLSLFERGYQWLFLVAFVGLGTSIEIRNLRNTGARPLLVVLASLLTVSALSLLAAVLAFG</sequence>
<organism evidence="8 9">
    <name type="scientific">Halobellus limi</name>
    <dbReference type="NCBI Taxonomy" id="699433"/>
    <lineage>
        <taxon>Archaea</taxon>
        <taxon>Methanobacteriati</taxon>
        <taxon>Methanobacteriota</taxon>
        <taxon>Stenosarchaea group</taxon>
        <taxon>Halobacteria</taxon>
        <taxon>Halobacteriales</taxon>
        <taxon>Haloferacaceae</taxon>
        <taxon>Halobellus</taxon>
    </lineage>
</organism>
<reference evidence="7 10" key="2">
    <citation type="journal article" date="2019" name="Nat. Commun.">
        <title>A new type of DNA phosphorothioation-based antiviral system in archaea.</title>
        <authorList>
            <person name="Xiong L."/>
            <person name="Liu S."/>
            <person name="Chen S."/>
            <person name="Xiao Y."/>
            <person name="Zhu B."/>
            <person name="Gao Y."/>
            <person name="Zhang Y."/>
            <person name="Chen B."/>
            <person name="Luo J."/>
            <person name="Deng Z."/>
            <person name="Chen X."/>
            <person name="Wang L."/>
            <person name="Chen S."/>
        </authorList>
    </citation>
    <scope>NUCLEOTIDE SEQUENCE [LARGE SCALE GENOMIC DNA]</scope>
    <source>
        <strain evidence="7 10">CGMCC 1.10331</strain>
    </source>
</reference>
<feature type="transmembrane region" description="Helical" evidence="6">
    <location>
        <begin position="312"/>
        <end position="333"/>
    </location>
</feature>
<feature type="transmembrane region" description="Helical" evidence="6">
    <location>
        <begin position="179"/>
        <end position="203"/>
    </location>
</feature>
<comment type="subcellular location">
    <subcellularLocation>
        <location evidence="1">Cell membrane</location>
        <topology evidence="1">Multi-pass membrane protein</topology>
    </subcellularLocation>
</comment>
<keyword evidence="2" id="KW-1003">Cell membrane</keyword>
<evidence type="ECO:0000313" key="10">
    <source>
        <dbReference type="Proteomes" id="UP000296733"/>
    </source>
</evidence>
<proteinExistence type="predicted"/>
<keyword evidence="9" id="KW-1185">Reference proteome</keyword>
<protein>
    <submittedName>
        <fullName evidence="8">Conserved hypothetical integral membrane protein</fullName>
    </submittedName>
    <submittedName>
        <fullName evidence="7">Putative sulfate exporter family transporter</fullName>
    </submittedName>
</protein>
<dbReference type="EMBL" id="CP031311">
    <property type="protein sequence ID" value="QCC48601.1"/>
    <property type="molecule type" value="Genomic_DNA"/>
</dbReference>
<evidence type="ECO:0000256" key="4">
    <source>
        <dbReference type="ARBA" id="ARBA00022989"/>
    </source>
</evidence>
<evidence type="ECO:0000256" key="3">
    <source>
        <dbReference type="ARBA" id="ARBA00022692"/>
    </source>
</evidence>
<keyword evidence="4 6" id="KW-1133">Transmembrane helix</keyword>
<dbReference type="EMBL" id="FNVN01000006">
    <property type="protein sequence ID" value="SEG67667.1"/>
    <property type="molecule type" value="Genomic_DNA"/>
</dbReference>
<dbReference type="Proteomes" id="UP000236740">
    <property type="component" value="Unassembled WGS sequence"/>
</dbReference>
<keyword evidence="5 6" id="KW-0472">Membrane</keyword>
<dbReference type="InterPro" id="IPR018383">
    <property type="entry name" value="UPF0324_pro"/>
</dbReference>
<dbReference type="RefSeq" id="WP_103992838.1">
    <property type="nucleotide sequence ID" value="NZ_CP031311.1"/>
</dbReference>
<dbReference type="GO" id="GO:0005886">
    <property type="term" value="C:plasma membrane"/>
    <property type="evidence" value="ECO:0007669"/>
    <property type="project" value="UniProtKB-SubCell"/>
</dbReference>
<evidence type="ECO:0000256" key="6">
    <source>
        <dbReference type="SAM" id="Phobius"/>
    </source>
</evidence>
<evidence type="ECO:0000256" key="1">
    <source>
        <dbReference type="ARBA" id="ARBA00004651"/>
    </source>
</evidence>
<evidence type="ECO:0000313" key="7">
    <source>
        <dbReference type="EMBL" id="QCC48601.1"/>
    </source>
</evidence>
<evidence type="ECO:0000256" key="2">
    <source>
        <dbReference type="ARBA" id="ARBA00022475"/>
    </source>
</evidence>
<dbReference type="PANTHER" id="PTHR30106">
    <property type="entry name" value="INNER MEMBRANE PROTEIN YEIH-RELATED"/>
    <property type="match status" value="1"/>
</dbReference>
<feature type="transmembrane region" description="Helical" evidence="6">
    <location>
        <begin position="148"/>
        <end position="167"/>
    </location>
</feature>
<reference evidence="8 9" key="1">
    <citation type="submission" date="2016-10" db="EMBL/GenBank/DDBJ databases">
        <authorList>
            <person name="de Groot N.N."/>
        </authorList>
    </citation>
    <scope>NUCLEOTIDE SEQUENCE [LARGE SCALE GENOMIC DNA]</scope>
    <source>
        <strain evidence="8 9">CGMCC 1.10331</strain>
    </source>
</reference>
<feature type="transmembrane region" description="Helical" evidence="6">
    <location>
        <begin position="215"/>
        <end position="233"/>
    </location>
</feature>
<dbReference type="GeneID" id="39859138"/>
<gene>
    <name evidence="7" type="ORF">DV707_13550</name>
    <name evidence="8" type="ORF">SAMN04488133_3199</name>
</gene>
<keyword evidence="3 6" id="KW-0812">Transmembrane</keyword>